<dbReference type="PANTHER" id="PTHR33395:SF22">
    <property type="entry name" value="REVERSE TRANSCRIPTASE DOMAIN-CONTAINING PROTEIN"/>
    <property type="match status" value="1"/>
</dbReference>
<dbReference type="AlphaFoldDB" id="A0A443QCF9"/>
<accession>A0A443QCF9</accession>
<gene>
    <name evidence="2" type="ORF">B4U79_19175</name>
</gene>
<evidence type="ECO:0000313" key="2">
    <source>
        <dbReference type="EMBL" id="RWS00688.1"/>
    </source>
</evidence>
<feature type="non-terminal residue" evidence="2">
    <location>
        <position position="358"/>
    </location>
</feature>
<organism evidence="2 3">
    <name type="scientific">Dinothrombium tinctorium</name>
    <dbReference type="NCBI Taxonomy" id="1965070"/>
    <lineage>
        <taxon>Eukaryota</taxon>
        <taxon>Metazoa</taxon>
        <taxon>Ecdysozoa</taxon>
        <taxon>Arthropoda</taxon>
        <taxon>Chelicerata</taxon>
        <taxon>Arachnida</taxon>
        <taxon>Acari</taxon>
        <taxon>Acariformes</taxon>
        <taxon>Trombidiformes</taxon>
        <taxon>Prostigmata</taxon>
        <taxon>Anystina</taxon>
        <taxon>Parasitengona</taxon>
        <taxon>Trombidioidea</taxon>
        <taxon>Trombidiidae</taxon>
        <taxon>Dinothrombium</taxon>
    </lineage>
</organism>
<name>A0A443QCF9_9ACAR</name>
<dbReference type="Pfam" id="PF03372">
    <property type="entry name" value="Exo_endo_phos"/>
    <property type="match status" value="1"/>
</dbReference>
<dbReference type="GO" id="GO:0003824">
    <property type="term" value="F:catalytic activity"/>
    <property type="evidence" value="ECO:0007669"/>
    <property type="project" value="InterPro"/>
</dbReference>
<protein>
    <recommendedName>
        <fullName evidence="1">Endonuclease/exonuclease/phosphatase domain-containing protein</fullName>
    </recommendedName>
</protein>
<dbReference type="Gene3D" id="3.60.10.10">
    <property type="entry name" value="Endonuclease/exonuclease/phosphatase"/>
    <property type="match status" value="1"/>
</dbReference>
<dbReference type="Proteomes" id="UP000285301">
    <property type="component" value="Unassembled WGS sequence"/>
</dbReference>
<dbReference type="GO" id="GO:0061343">
    <property type="term" value="P:cell adhesion involved in heart morphogenesis"/>
    <property type="evidence" value="ECO:0007669"/>
    <property type="project" value="TreeGrafter"/>
</dbReference>
<dbReference type="EMBL" id="NCKU01010742">
    <property type="protein sequence ID" value="RWS00688.1"/>
    <property type="molecule type" value="Genomic_DNA"/>
</dbReference>
<reference evidence="2 3" key="1">
    <citation type="journal article" date="2018" name="Gigascience">
        <title>Genomes of trombidid mites reveal novel predicted allergens and laterally-transferred genes associated with secondary metabolism.</title>
        <authorList>
            <person name="Dong X."/>
            <person name="Chaisiri K."/>
            <person name="Xia D."/>
            <person name="Armstrong S.D."/>
            <person name="Fang Y."/>
            <person name="Donnelly M.J."/>
            <person name="Kadowaki T."/>
            <person name="McGarry J.W."/>
            <person name="Darby A.C."/>
            <person name="Makepeace B.L."/>
        </authorList>
    </citation>
    <scope>NUCLEOTIDE SEQUENCE [LARGE SCALE GENOMIC DNA]</scope>
    <source>
        <strain evidence="2">UoL-WK</strain>
    </source>
</reference>
<dbReference type="PANTHER" id="PTHR33395">
    <property type="entry name" value="TRANSCRIPTASE, PUTATIVE-RELATED-RELATED"/>
    <property type="match status" value="1"/>
</dbReference>
<feature type="domain" description="Endonuclease/exonuclease/phosphatase" evidence="1">
    <location>
        <begin position="146"/>
        <end position="324"/>
    </location>
</feature>
<dbReference type="GO" id="GO:0031012">
    <property type="term" value="C:extracellular matrix"/>
    <property type="evidence" value="ECO:0007669"/>
    <property type="project" value="TreeGrafter"/>
</dbReference>
<dbReference type="InterPro" id="IPR036691">
    <property type="entry name" value="Endo/exonu/phosph_ase_sf"/>
</dbReference>
<comment type="caution">
    <text evidence="2">The sequence shown here is derived from an EMBL/GenBank/DDBJ whole genome shotgun (WGS) entry which is preliminary data.</text>
</comment>
<dbReference type="InterPro" id="IPR005135">
    <property type="entry name" value="Endo/exonuclease/phosphatase"/>
</dbReference>
<dbReference type="GO" id="GO:0007508">
    <property type="term" value="P:larval heart development"/>
    <property type="evidence" value="ECO:0007669"/>
    <property type="project" value="TreeGrafter"/>
</dbReference>
<dbReference type="STRING" id="1965070.A0A443QCF9"/>
<proteinExistence type="predicted"/>
<evidence type="ECO:0000259" key="1">
    <source>
        <dbReference type="Pfam" id="PF03372"/>
    </source>
</evidence>
<sequence>MSNIGFTVSSLNREIENCYDKFKADNEISGHISHNRVRRMLDDLVVTIKNTISNYLDRNLGITEDKKVTHVKSVIQNDTEIIEENLDDNGEENFTSLPFEFNQSQYVQNDEKSSFSSDINRIVNNAKELVSNCSQLFAQMNNMKNNINGFNNDFQSLIMQHKDEERIAKNFIIYNLVESSSENVNERIIHDKTLMDIDIICLTETRITNDFTEKELLIENYKLFRCDSYSRSTGGVIIYVKRNINVKILDISSDVDDNWQIWLQISNKRIDQLIIGTIYHSPSKSDKIFIHNLERNLENIISSHSSLGIIIFGDFNINLLKKDSSSSKIIEIMNDLGFEQLLLEPSRIFNNKESLIDH</sequence>
<keyword evidence="3" id="KW-1185">Reference proteome</keyword>
<dbReference type="OrthoDB" id="8059033at2759"/>
<evidence type="ECO:0000313" key="3">
    <source>
        <dbReference type="Proteomes" id="UP000285301"/>
    </source>
</evidence>
<dbReference type="SUPFAM" id="SSF56219">
    <property type="entry name" value="DNase I-like"/>
    <property type="match status" value="1"/>
</dbReference>